<dbReference type="Proteomes" id="UP000479190">
    <property type="component" value="Unassembled WGS sequence"/>
</dbReference>
<organism evidence="1 2">
    <name type="scientific">Trichogramma brassicae</name>
    <dbReference type="NCBI Taxonomy" id="86971"/>
    <lineage>
        <taxon>Eukaryota</taxon>
        <taxon>Metazoa</taxon>
        <taxon>Ecdysozoa</taxon>
        <taxon>Arthropoda</taxon>
        <taxon>Hexapoda</taxon>
        <taxon>Insecta</taxon>
        <taxon>Pterygota</taxon>
        <taxon>Neoptera</taxon>
        <taxon>Endopterygota</taxon>
        <taxon>Hymenoptera</taxon>
        <taxon>Apocrita</taxon>
        <taxon>Proctotrupomorpha</taxon>
        <taxon>Chalcidoidea</taxon>
        <taxon>Trichogrammatidae</taxon>
        <taxon>Trichogramma</taxon>
    </lineage>
</organism>
<protein>
    <submittedName>
        <fullName evidence="1">Uncharacterized protein</fullName>
    </submittedName>
</protein>
<sequence length="49" mass="5791">MIMDFTLLSKVPASLRNGGFSIRGFRLLRFFKMWLIHNIPRVGHRIIAY</sequence>
<accession>A0A6H5HY79</accession>
<proteinExistence type="predicted"/>
<name>A0A6H5HY79_9HYME</name>
<keyword evidence="2" id="KW-1185">Reference proteome</keyword>
<dbReference type="AlphaFoldDB" id="A0A6H5HY79"/>
<gene>
    <name evidence="1" type="ORF">TBRA_LOCUS1783</name>
</gene>
<reference evidence="1 2" key="1">
    <citation type="submission" date="2020-02" db="EMBL/GenBank/DDBJ databases">
        <authorList>
            <person name="Ferguson B K."/>
        </authorList>
    </citation>
    <scope>NUCLEOTIDE SEQUENCE [LARGE SCALE GENOMIC DNA]</scope>
</reference>
<evidence type="ECO:0000313" key="1">
    <source>
        <dbReference type="EMBL" id="CAB0029757.1"/>
    </source>
</evidence>
<evidence type="ECO:0000313" key="2">
    <source>
        <dbReference type="Proteomes" id="UP000479190"/>
    </source>
</evidence>
<dbReference type="EMBL" id="CADCXV010000339">
    <property type="protein sequence ID" value="CAB0029757.1"/>
    <property type="molecule type" value="Genomic_DNA"/>
</dbReference>